<dbReference type="AlphaFoldDB" id="A0A3S4UQ50"/>
<proteinExistence type="predicted"/>
<keyword evidence="1 6" id="KW-0328">Glycosyltransferase</keyword>
<dbReference type="RefSeq" id="WP_084501148.1">
    <property type="nucleotide sequence ID" value="NZ_LR134363.1"/>
</dbReference>
<evidence type="ECO:0000313" key="7">
    <source>
        <dbReference type="Proteomes" id="UP000276899"/>
    </source>
</evidence>
<dbReference type="GO" id="GO:1901137">
    <property type="term" value="P:carbohydrate derivative biosynthetic process"/>
    <property type="evidence" value="ECO:0007669"/>
    <property type="project" value="UniProtKB-ARBA"/>
</dbReference>
<organism evidence="6 7">
    <name type="scientific">Actinomyces slackii</name>
    <dbReference type="NCBI Taxonomy" id="52774"/>
    <lineage>
        <taxon>Bacteria</taxon>
        <taxon>Bacillati</taxon>
        <taxon>Actinomycetota</taxon>
        <taxon>Actinomycetes</taxon>
        <taxon>Actinomycetales</taxon>
        <taxon>Actinomycetaceae</taxon>
        <taxon>Actinomyces</taxon>
    </lineage>
</organism>
<evidence type="ECO:0000259" key="5">
    <source>
        <dbReference type="Pfam" id="PF13579"/>
    </source>
</evidence>
<dbReference type="InterPro" id="IPR050194">
    <property type="entry name" value="Glycosyltransferase_grp1"/>
</dbReference>
<evidence type="ECO:0000259" key="4">
    <source>
        <dbReference type="Pfam" id="PF00534"/>
    </source>
</evidence>
<feature type="domain" description="Glycosyltransferase subfamily 4-like N-terminal" evidence="5">
    <location>
        <begin position="40"/>
        <end position="166"/>
    </location>
</feature>
<protein>
    <submittedName>
        <fullName evidence="6">Glycogen synthase</fullName>
        <ecNumber evidence="6">2.4.1.11</ecNumber>
    </submittedName>
</protein>
<dbReference type="InterPro" id="IPR001296">
    <property type="entry name" value="Glyco_trans_1"/>
</dbReference>
<dbReference type="STRING" id="1278298.GCA_000428685_01365"/>
<dbReference type="SUPFAM" id="SSF53756">
    <property type="entry name" value="UDP-Glycosyltransferase/glycogen phosphorylase"/>
    <property type="match status" value="1"/>
</dbReference>
<dbReference type="InterPro" id="IPR028098">
    <property type="entry name" value="Glyco_trans_4-like_N"/>
</dbReference>
<dbReference type="EMBL" id="LR134363">
    <property type="protein sequence ID" value="VEG75700.1"/>
    <property type="molecule type" value="Genomic_DNA"/>
</dbReference>
<evidence type="ECO:0000313" key="6">
    <source>
        <dbReference type="EMBL" id="VEG75700.1"/>
    </source>
</evidence>
<evidence type="ECO:0000256" key="3">
    <source>
        <dbReference type="SAM" id="MobiDB-lite"/>
    </source>
</evidence>
<keyword evidence="2 6" id="KW-0808">Transferase</keyword>
<evidence type="ECO:0000256" key="1">
    <source>
        <dbReference type="ARBA" id="ARBA00022676"/>
    </source>
</evidence>
<name>A0A3S4UQ50_9ACTO</name>
<dbReference type="KEGG" id="asla:NCTC11923_02375"/>
<accession>A0A3S4UQ50</accession>
<dbReference type="EC" id="2.4.1.11" evidence="6"/>
<keyword evidence="7" id="KW-1185">Reference proteome</keyword>
<feature type="domain" description="Glycosyl transferase family 1" evidence="4">
    <location>
        <begin position="202"/>
        <end position="319"/>
    </location>
</feature>
<dbReference type="Gene3D" id="3.40.50.2000">
    <property type="entry name" value="Glycogen Phosphorylase B"/>
    <property type="match status" value="2"/>
</dbReference>
<feature type="region of interest" description="Disordered" evidence="3">
    <location>
        <begin position="1"/>
        <end position="23"/>
    </location>
</feature>
<reference evidence="6 7" key="1">
    <citation type="submission" date="2018-12" db="EMBL/GenBank/DDBJ databases">
        <authorList>
            <consortium name="Pathogen Informatics"/>
        </authorList>
    </citation>
    <scope>NUCLEOTIDE SEQUENCE [LARGE SCALE GENOMIC DNA]</scope>
    <source>
        <strain evidence="6 7">NCTC11923</strain>
    </source>
</reference>
<feature type="compositionally biased region" description="Low complexity" evidence="3">
    <location>
        <begin position="1"/>
        <end position="15"/>
    </location>
</feature>
<dbReference type="Pfam" id="PF13579">
    <property type="entry name" value="Glyco_trans_4_4"/>
    <property type="match status" value="1"/>
</dbReference>
<evidence type="ECO:0000256" key="2">
    <source>
        <dbReference type="ARBA" id="ARBA00022679"/>
    </source>
</evidence>
<dbReference type="PANTHER" id="PTHR45947">
    <property type="entry name" value="SULFOQUINOVOSYL TRANSFERASE SQD2"/>
    <property type="match status" value="1"/>
</dbReference>
<dbReference type="PANTHER" id="PTHR45947:SF3">
    <property type="entry name" value="SULFOQUINOVOSYL TRANSFERASE SQD2"/>
    <property type="match status" value="1"/>
</dbReference>
<sequence>MDTAAQRAQAASTPSPASPGQPRPAILVGGMTANAGGKEAFILSAFHLLRDRYQVTFLIDRPTIAHQDELVAAGARIVRVPSRREHPLAFLREVRATVRQGRFHAVWLHQTVVNTLEPLVLARLAGVPVRILHSHSSANMSGRLSGILHRLQRPLVRLCANRRYACSAEAAQWMFGRASWTFVPNVFHAAAFSFDAERRASMRAALGLAPSTTAIIHVARLGPAKNHVFDLGIMSELRRMGVDAQLLLCGDGPYRDDLVQRVERAGLSDCVTFLGARSDVPDLLHAADAMILPSTFEGLPYTALEAQAAGLPLLMSQAVSASARVGGTVEVLDLAEGPGPWAQRIAALAACGAPRGGNAVEGSPFDAAVAGPRFAELLDEGTATS</sequence>
<dbReference type="Pfam" id="PF00534">
    <property type="entry name" value="Glycos_transf_1"/>
    <property type="match status" value="1"/>
</dbReference>
<dbReference type="GO" id="GO:0004373">
    <property type="term" value="F:alpha-1,4-glucan glucosyltransferase (UDP-glucose donor) activity"/>
    <property type="evidence" value="ECO:0007669"/>
    <property type="project" value="UniProtKB-EC"/>
</dbReference>
<dbReference type="Proteomes" id="UP000276899">
    <property type="component" value="Chromosome"/>
</dbReference>
<gene>
    <name evidence="6" type="ORF">NCTC11923_02375</name>
</gene>